<organism evidence="3">
    <name type="scientific">Sesamum radiatum</name>
    <name type="common">Black benniseed</name>
    <dbReference type="NCBI Taxonomy" id="300843"/>
    <lineage>
        <taxon>Eukaryota</taxon>
        <taxon>Viridiplantae</taxon>
        <taxon>Streptophyta</taxon>
        <taxon>Embryophyta</taxon>
        <taxon>Tracheophyta</taxon>
        <taxon>Spermatophyta</taxon>
        <taxon>Magnoliopsida</taxon>
        <taxon>eudicotyledons</taxon>
        <taxon>Gunneridae</taxon>
        <taxon>Pentapetalae</taxon>
        <taxon>asterids</taxon>
        <taxon>lamiids</taxon>
        <taxon>Lamiales</taxon>
        <taxon>Pedaliaceae</taxon>
        <taxon>Sesamum</taxon>
    </lineage>
</organism>
<sequence>MWSSPAYVKRLVGDKLDSRSSLCRFIGYPKETAGYYFYDPAEQKIFVSKNAVFLEKGFPSDSCMMVLIEESNEEPHRDTTTSFDPTVHTDSVPVLRRSTRESRVPDRYGFVGLTSQLDNDPKTYEEAMSDIDSDKWLEAIKSEMDSMGSNQIWTLVDSPKGARPVGCKWVYKLKLGANGEVTAFKARLVAKGYTQRPGVDFEETYSPVAMAKSIRILLATAAWYDYEIWQMDVKTAFLNGFVEEEIFMDQLEGFTAVGEEQKVCYLQRSIYGLKQASRSWNTRFDEVIRGYDFIKNDYDPCDIKAWLSTQFSMKDMGEASYILGIKIYRDRSRRMLGLTQSSYIEKVLKRFKMEHSERGLLPMKHGIKLSKKQSPKTDEELKRMSNIPYASVVGSYSDASFQSDDEDAKSQSDFVFKLNGGVVAWKSSKQDTTLNSTTEAEYIAASEAAKEAVWMKNYIQELGVVPSIAEPVVIFCDNNGAIAHAKESRSHHRSKQILRRYHLLREMVSRGNCKMDRVSSAENTADPLTKPISQIAHIQHLDKMDLRSMGDWL</sequence>
<dbReference type="PANTHER" id="PTHR11439">
    <property type="entry name" value="GAG-POL-RELATED RETROTRANSPOSON"/>
    <property type="match status" value="1"/>
</dbReference>
<protein>
    <submittedName>
        <fullName evidence="3">Copia protein</fullName>
    </submittedName>
</protein>
<proteinExistence type="predicted"/>
<dbReference type="AlphaFoldDB" id="A0AAW2TXG7"/>
<feature type="domain" description="Reverse transcriptase Ty1/copia-type" evidence="1">
    <location>
        <begin position="150"/>
        <end position="297"/>
    </location>
</feature>
<reference evidence="3" key="2">
    <citation type="journal article" date="2024" name="Plant">
        <title>Genomic evolution and insights into agronomic trait innovations of Sesamum species.</title>
        <authorList>
            <person name="Miao H."/>
            <person name="Wang L."/>
            <person name="Qu L."/>
            <person name="Liu H."/>
            <person name="Sun Y."/>
            <person name="Le M."/>
            <person name="Wang Q."/>
            <person name="Wei S."/>
            <person name="Zheng Y."/>
            <person name="Lin W."/>
            <person name="Duan Y."/>
            <person name="Cao H."/>
            <person name="Xiong S."/>
            <person name="Wang X."/>
            <person name="Wei L."/>
            <person name="Li C."/>
            <person name="Ma Q."/>
            <person name="Ju M."/>
            <person name="Zhao R."/>
            <person name="Li G."/>
            <person name="Mu C."/>
            <person name="Tian Q."/>
            <person name="Mei H."/>
            <person name="Zhang T."/>
            <person name="Gao T."/>
            <person name="Zhang H."/>
        </authorList>
    </citation>
    <scope>NUCLEOTIDE SEQUENCE</scope>
    <source>
        <strain evidence="3">G02</strain>
    </source>
</reference>
<reference evidence="3" key="1">
    <citation type="submission" date="2020-06" db="EMBL/GenBank/DDBJ databases">
        <authorList>
            <person name="Li T."/>
            <person name="Hu X."/>
            <person name="Zhang T."/>
            <person name="Song X."/>
            <person name="Zhang H."/>
            <person name="Dai N."/>
            <person name="Sheng W."/>
            <person name="Hou X."/>
            <person name="Wei L."/>
        </authorList>
    </citation>
    <scope>NUCLEOTIDE SEQUENCE</scope>
    <source>
        <strain evidence="3">G02</strain>
        <tissue evidence="3">Leaf</tissue>
    </source>
</reference>
<dbReference type="CDD" id="cd09272">
    <property type="entry name" value="RNase_HI_RT_Ty1"/>
    <property type="match status" value="1"/>
</dbReference>
<dbReference type="InterPro" id="IPR057670">
    <property type="entry name" value="SH3_retrovirus"/>
</dbReference>
<dbReference type="SUPFAM" id="SSF56672">
    <property type="entry name" value="DNA/RNA polymerases"/>
    <property type="match status" value="1"/>
</dbReference>
<evidence type="ECO:0000313" key="3">
    <source>
        <dbReference type="EMBL" id="KAL0409640.1"/>
    </source>
</evidence>
<dbReference type="InterPro" id="IPR043502">
    <property type="entry name" value="DNA/RNA_pol_sf"/>
</dbReference>
<dbReference type="Pfam" id="PF25597">
    <property type="entry name" value="SH3_retrovirus"/>
    <property type="match status" value="1"/>
</dbReference>
<feature type="domain" description="Retroviral polymerase SH3-like" evidence="2">
    <location>
        <begin position="6"/>
        <end position="61"/>
    </location>
</feature>
<name>A0AAW2TXG7_SESRA</name>
<comment type="caution">
    <text evidence="3">The sequence shown here is derived from an EMBL/GenBank/DDBJ whole genome shotgun (WGS) entry which is preliminary data.</text>
</comment>
<dbReference type="PANTHER" id="PTHR11439:SF496">
    <property type="entry name" value="RNA-DIRECTED DNA POLYMERASE"/>
    <property type="match status" value="1"/>
</dbReference>
<gene>
    <name evidence="3" type="ORF">Sradi_1898400</name>
</gene>
<dbReference type="Pfam" id="PF07727">
    <property type="entry name" value="RVT_2"/>
    <property type="match status" value="1"/>
</dbReference>
<accession>A0AAW2TXG7</accession>
<evidence type="ECO:0000259" key="2">
    <source>
        <dbReference type="Pfam" id="PF25597"/>
    </source>
</evidence>
<dbReference type="InterPro" id="IPR013103">
    <property type="entry name" value="RVT_2"/>
</dbReference>
<dbReference type="EMBL" id="JACGWJ010000007">
    <property type="protein sequence ID" value="KAL0409640.1"/>
    <property type="molecule type" value="Genomic_DNA"/>
</dbReference>
<evidence type="ECO:0000259" key="1">
    <source>
        <dbReference type="Pfam" id="PF07727"/>
    </source>
</evidence>